<feature type="transmembrane region" description="Helical" evidence="11">
    <location>
        <begin position="12"/>
        <end position="36"/>
    </location>
</feature>
<dbReference type="HAMAP" id="MF_02079">
    <property type="entry name" value="PGT_RodA"/>
    <property type="match status" value="1"/>
</dbReference>
<comment type="pathway">
    <text evidence="11">Cell wall biogenesis; peptidoglycan biosynthesis.</text>
</comment>
<dbReference type="PROSITE" id="PS00428">
    <property type="entry name" value="FTSW_RODA_SPOVE"/>
    <property type="match status" value="1"/>
</dbReference>
<comment type="caution">
    <text evidence="12">The sequence shown here is derived from an EMBL/GenBank/DDBJ whole genome shotgun (WGS) entry which is preliminary data.</text>
</comment>
<evidence type="ECO:0000256" key="11">
    <source>
        <dbReference type="HAMAP-Rule" id="MF_02079"/>
    </source>
</evidence>
<dbReference type="Proteomes" id="UP001198242">
    <property type="component" value="Unassembled WGS sequence"/>
</dbReference>
<evidence type="ECO:0000256" key="5">
    <source>
        <dbReference type="ARBA" id="ARBA00022692"/>
    </source>
</evidence>
<keyword evidence="9 11" id="KW-0472">Membrane</keyword>
<feature type="transmembrane region" description="Helical" evidence="11">
    <location>
        <begin position="267"/>
        <end position="293"/>
    </location>
</feature>
<keyword evidence="5 11" id="KW-0812">Transmembrane</keyword>
<dbReference type="InterPro" id="IPR018365">
    <property type="entry name" value="Cell_cycle_FtsW-rel_CS"/>
</dbReference>
<dbReference type="GO" id="GO:0008955">
    <property type="term" value="F:peptidoglycan glycosyltransferase activity"/>
    <property type="evidence" value="ECO:0007669"/>
    <property type="project" value="UniProtKB-UniRule"/>
</dbReference>
<dbReference type="GO" id="GO:0009252">
    <property type="term" value="P:peptidoglycan biosynthetic process"/>
    <property type="evidence" value="ECO:0007669"/>
    <property type="project" value="UniProtKB-UniRule"/>
</dbReference>
<dbReference type="InterPro" id="IPR011923">
    <property type="entry name" value="RodA/MrdB"/>
</dbReference>
<comment type="catalytic activity">
    <reaction evidence="11">
        <text>[GlcNAc-(1-&gt;4)-Mur2Ac(oyl-L-Ala-gamma-D-Glu-L-Lys-D-Ala-D-Ala)](n)-di-trans,octa-cis-undecaprenyl diphosphate + beta-D-GlcNAc-(1-&gt;4)-Mur2Ac(oyl-L-Ala-gamma-D-Glu-L-Lys-D-Ala-D-Ala)-di-trans,octa-cis-undecaprenyl diphosphate = [GlcNAc-(1-&gt;4)-Mur2Ac(oyl-L-Ala-gamma-D-Glu-L-Lys-D-Ala-D-Ala)](n+1)-di-trans,octa-cis-undecaprenyl diphosphate + di-trans,octa-cis-undecaprenyl diphosphate + H(+)</text>
        <dbReference type="Rhea" id="RHEA:23708"/>
        <dbReference type="Rhea" id="RHEA-COMP:9602"/>
        <dbReference type="Rhea" id="RHEA-COMP:9603"/>
        <dbReference type="ChEBI" id="CHEBI:15378"/>
        <dbReference type="ChEBI" id="CHEBI:58405"/>
        <dbReference type="ChEBI" id="CHEBI:60033"/>
        <dbReference type="ChEBI" id="CHEBI:78435"/>
        <dbReference type="EC" id="2.4.99.28"/>
    </reaction>
</comment>
<evidence type="ECO:0000256" key="1">
    <source>
        <dbReference type="ARBA" id="ARBA00004141"/>
    </source>
</evidence>
<dbReference type="EMBL" id="JAJEQM010000001">
    <property type="protein sequence ID" value="MCC2209437.1"/>
    <property type="molecule type" value="Genomic_DNA"/>
</dbReference>
<reference evidence="12 13" key="1">
    <citation type="submission" date="2021-10" db="EMBL/GenBank/DDBJ databases">
        <title>Anaerobic single-cell dispensing facilitates the cultivation of human gut bacteria.</title>
        <authorList>
            <person name="Afrizal A."/>
        </authorList>
    </citation>
    <scope>NUCLEOTIDE SEQUENCE [LARGE SCALE GENOMIC DNA]</scope>
    <source>
        <strain evidence="12 13">CLA-AA-H232</strain>
    </source>
</reference>
<dbReference type="GO" id="GO:0051301">
    <property type="term" value="P:cell division"/>
    <property type="evidence" value="ECO:0007669"/>
    <property type="project" value="InterPro"/>
</dbReference>
<feature type="transmembrane region" description="Helical" evidence="11">
    <location>
        <begin position="305"/>
        <end position="323"/>
    </location>
</feature>
<proteinExistence type="inferred from homology"/>
<evidence type="ECO:0000313" key="13">
    <source>
        <dbReference type="Proteomes" id="UP001198242"/>
    </source>
</evidence>
<accession>A0AAE3J8F5</accession>
<feature type="transmembrane region" description="Helical" evidence="11">
    <location>
        <begin position="48"/>
        <end position="68"/>
    </location>
</feature>
<protein>
    <recommendedName>
        <fullName evidence="11">Peptidoglycan glycosyltransferase RodA</fullName>
        <shortName evidence="11">PGT</shortName>
        <ecNumber evidence="11">2.4.99.28</ecNumber>
    </recommendedName>
    <alternativeName>
        <fullName evidence="11">Cell elongation protein RodA</fullName>
    </alternativeName>
    <alternativeName>
        <fullName evidence="11">Cell wall polymerase</fullName>
    </alternativeName>
    <alternativeName>
        <fullName evidence="11">Peptidoglycan polymerase</fullName>
        <shortName evidence="11">PG polymerase</shortName>
    </alternativeName>
</protein>
<gene>
    <name evidence="11 12" type="primary">rodA</name>
    <name evidence="12" type="ORF">LKE05_01300</name>
</gene>
<evidence type="ECO:0000256" key="10">
    <source>
        <dbReference type="ARBA" id="ARBA00023316"/>
    </source>
</evidence>
<dbReference type="GO" id="GO:0071555">
    <property type="term" value="P:cell wall organization"/>
    <property type="evidence" value="ECO:0007669"/>
    <property type="project" value="UniProtKB-KW"/>
</dbReference>
<evidence type="ECO:0000256" key="2">
    <source>
        <dbReference type="ARBA" id="ARBA00022475"/>
    </source>
</evidence>
<dbReference type="GO" id="GO:0005886">
    <property type="term" value="C:plasma membrane"/>
    <property type="evidence" value="ECO:0007669"/>
    <property type="project" value="UniProtKB-SubCell"/>
</dbReference>
<organism evidence="12 13">
    <name type="scientific">Hominilimicola fabiformis</name>
    <dbReference type="NCBI Taxonomy" id="2885356"/>
    <lineage>
        <taxon>Bacteria</taxon>
        <taxon>Bacillati</taxon>
        <taxon>Bacillota</taxon>
        <taxon>Clostridia</taxon>
        <taxon>Eubacteriales</taxon>
        <taxon>Oscillospiraceae</taxon>
        <taxon>Hominilimicola</taxon>
    </lineage>
</organism>
<evidence type="ECO:0000256" key="4">
    <source>
        <dbReference type="ARBA" id="ARBA00022679"/>
    </source>
</evidence>
<dbReference type="PANTHER" id="PTHR30474:SF1">
    <property type="entry name" value="PEPTIDOGLYCAN GLYCOSYLTRANSFERASE MRDB"/>
    <property type="match status" value="1"/>
</dbReference>
<keyword evidence="10 11" id="KW-0961">Cell wall biogenesis/degradation</keyword>
<evidence type="ECO:0000313" key="12">
    <source>
        <dbReference type="EMBL" id="MCC2209437.1"/>
    </source>
</evidence>
<dbReference type="EC" id="2.4.99.28" evidence="11"/>
<keyword evidence="7 11" id="KW-0573">Peptidoglycan synthesis</keyword>
<keyword evidence="13" id="KW-1185">Reference proteome</keyword>
<dbReference type="GO" id="GO:0015648">
    <property type="term" value="F:lipid-linked peptidoglycan transporter activity"/>
    <property type="evidence" value="ECO:0007669"/>
    <property type="project" value="TreeGrafter"/>
</dbReference>
<dbReference type="NCBIfam" id="TIGR02210">
    <property type="entry name" value="rodA_shape"/>
    <property type="match status" value="1"/>
</dbReference>
<evidence type="ECO:0000256" key="9">
    <source>
        <dbReference type="ARBA" id="ARBA00023136"/>
    </source>
</evidence>
<dbReference type="GO" id="GO:0032153">
    <property type="term" value="C:cell division site"/>
    <property type="evidence" value="ECO:0007669"/>
    <property type="project" value="TreeGrafter"/>
</dbReference>
<keyword evidence="4 11" id="KW-0808">Transferase</keyword>
<dbReference type="InterPro" id="IPR001182">
    <property type="entry name" value="FtsW/RodA"/>
</dbReference>
<feature type="transmembrane region" description="Helical" evidence="11">
    <location>
        <begin position="80"/>
        <end position="98"/>
    </location>
</feature>
<feature type="transmembrane region" description="Helical" evidence="11">
    <location>
        <begin position="141"/>
        <end position="159"/>
    </location>
</feature>
<keyword evidence="8 11" id="KW-1133">Transmembrane helix</keyword>
<evidence type="ECO:0000256" key="8">
    <source>
        <dbReference type="ARBA" id="ARBA00022989"/>
    </source>
</evidence>
<comment type="similarity">
    <text evidence="11">Belongs to the SEDS family. MrdB/RodA subfamily.</text>
</comment>
<evidence type="ECO:0000256" key="6">
    <source>
        <dbReference type="ARBA" id="ARBA00022960"/>
    </source>
</evidence>
<evidence type="ECO:0000256" key="3">
    <source>
        <dbReference type="ARBA" id="ARBA00022676"/>
    </source>
</evidence>
<comment type="function">
    <text evidence="11">Peptidoglycan polymerase that is essential for cell wall elongation.</text>
</comment>
<dbReference type="AlphaFoldDB" id="A0AAE3J8F5"/>
<name>A0AAE3J8F5_9FIRM</name>
<dbReference type="GO" id="GO:0008360">
    <property type="term" value="P:regulation of cell shape"/>
    <property type="evidence" value="ECO:0007669"/>
    <property type="project" value="UniProtKB-KW"/>
</dbReference>
<dbReference type="PANTHER" id="PTHR30474">
    <property type="entry name" value="CELL CYCLE PROTEIN"/>
    <property type="match status" value="1"/>
</dbReference>
<comment type="subcellular location">
    <subcellularLocation>
        <location evidence="11">Cell membrane</location>
        <topology evidence="11">Multi-pass membrane protein</topology>
    </subcellularLocation>
    <subcellularLocation>
        <location evidence="1">Membrane</location>
        <topology evidence="1">Multi-pass membrane protein</topology>
    </subcellularLocation>
</comment>
<feature type="transmembrane region" description="Helical" evidence="11">
    <location>
        <begin position="343"/>
        <end position="363"/>
    </location>
</feature>
<dbReference type="Pfam" id="PF01098">
    <property type="entry name" value="FTSW_RODA_SPOVE"/>
    <property type="match status" value="1"/>
</dbReference>
<dbReference type="RefSeq" id="WP_308455686.1">
    <property type="nucleotide sequence ID" value="NZ_JAJEQM010000001.1"/>
</dbReference>
<sequence length="376" mass="41572">MKIKSVSKKSVILMEFDWVLFIATICLSVFGIVMIYSATRTLQSNTNVIVQSGAMVLGCAAMLVTCFFDYEQLKNLVKPIYIFAVAILLLVLVFGVSGDWGARSWIRFGAIGIQPSEIAKICFIVTFSCHLSKVHDDINKPLTILGLLLHIGVLVGLILLQPDMGSVLVFLFMFICLMFVAKLSYKYILPIGVAGVASLPFIYKYVLSEYQQKRIQVFLNPNLDPRGRGYNVIQSKIAVGSGQLWGKGYLQGTQNQMGYLPTKYTDFIFSVISEEFGFIGALLVTAVLFFIIYKCFKTAQKADNAFGRYICVGVGAMMLFHAFENIGMCIGLMPVTGIPLPFVSYGGTSLVVNMIAIGLVLSVSYHNKPRSVFDVY</sequence>
<feature type="transmembrane region" description="Helical" evidence="11">
    <location>
        <begin position="165"/>
        <end position="181"/>
    </location>
</feature>
<evidence type="ECO:0000256" key="7">
    <source>
        <dbReference type="ARBA" id="ARBA00022984"/>
    </source>
</evidence>
<keyword evidence="6 11" id="KW-0133">Cell shape</keyword>
<keyword evidence="2 11" id="KW-1003">Cell membrane</keyword>
<keyword evidence="3 11" id="KW-0328">Glycosyltransferase</keyword>